<dbReference type="PANTHER" id="PTHR30231">
    <property type="entry name" value="DNA POLYMERASE III SUBUNIT EPSILON"/>
    <property type="match status" value="1"/>
</dbReference>
<dbReference type="SUPFAM" id="SSF53098">
    <property type="entry name" value="Ribonuclease H-like"/>
    <property type="match status" value="1"/>
</dbReference>
<dbReference type="RefSeq" id="WP_025387348.1">
    <property type="nucleotide sequence ID" value="NZ_CP004350.1"/>
</dbReference>
<keyword evidence="2" id="KW-0378">Hydrolase</keyword>
<dbReference type="InterPro" id="IPR036388">
    <property type="entry name" value="WH-like_DNA-bd_sf"/>
</dbReference>
<accession>A0ABN4CE62</accession>
<dbReference type="GeneID" id="82877179"/>
<dbReference type="PANTHER" id="PTHR30231:SF4">
    <property type="entry name" value="PROTEIN NEN2"/>
    <property type="match status" value="1"/>
</dbReference>
<evidence type="ECO:0000256" key="2">
    <source>
        <dbReference type="ARBA" id="ARBA00022801"/>
    </source>
</evidence>
<dbReference type="Gene3D" id="3.40.50.10190">
    <property type="entry name" value="BRCT domain"/>
    <property type="match status" value="1"/>
</dbReference>
<dbReference type="Pfam" id="PF04545">
    <property type="entry name" value="Sigma70_r4"/>
    <property type="match status" value="1"/>
</dbReference>
<dbReference type="InterPro" id="IPR012337">
    <property type="entry name" value="RNaseH-like_sf"/>
</dbReference>
<reference evidence="6" key="1">
    <citation type="submission" date="2013-02" db="EMBL/GenBank/DDBJ databases">
        <title>The complete genome sequence of Corynebacterium casei LMG S-19264 (=DSM 44701).</title>
        <authorList>
            <person name="Ruckert C."/>
            <person name="Albersmeier A."/>
            <person name="Kalinowski J."/>
        </authorList>
    </citation>
    <scope>NUCLEOTIDE SEQUENCE [LARGE SCALE GENOMIC DNA]</scope>
    <source>
        <strain evidence="6">LMG S-19264</strain>
    </source>
</reference>
<name>A0ABN4CE62_9CORY</name>
<evidence type="ECO:0000259" key="4">
    <source>
        <dbReference type="SMART" id="SM00479"/>
    </source>
</evidence>
<dbReference type="EMBL" id="CP004350">
    <property type="protein sequence ID" value="AHI19603.1"/>
    <property type="molecule type" value="Genomic_DNA"/>
</dbReference>
<dbReference type="SMART" id="SM00479">
    <property type="entry name" value="EXOIII"/>
    <property type="match status" value="1"/>
</dbReference>
<sequence>MSSHNKYAVLDFETTGFGSIDRVVEVGVVLLDEQLQVEETWDTLIQPEREIPNSFVHKITNEDVVDAPLFSGIAARLATMLAERTMVAHNASFEQRFLRQEFARLGVVWPEYGNWVIDTKELSKKFFGKSKLPEALDTAGILNRRPHAALSDAMATASLLKWLVEQESEIVLNTGALQIFPSGLPKPQKELARSTAIKQEEQRLLMQLVKNLPRFTNPALQSYRDMLCEAIADKELDDEEIAKLHAAARAEEIEDADIHSLHREVIRQIALEAWMDGVVISDELKTLKKVAEQLDVDGSIVDELLEQGSRAGRESIQLNTGNRIALTGTMEIPREEWMHRATTAGLIVGQVTKKTKVLVSSDLNSRNAKIVTAQQLGIPIVTEPEFARILSSQTEIDTNAEFDVDFINNDADPQQLHVVFPWFKQAPHHIPTPTCVAQAWTESHPDVALKSISPFLDDSSMVDIDREGARVMREIDDHFPNVLHVSVNKLAEYPGVGKLNLNSIVISAVYAALDASEQPTAASEDVRHLEDGQPSGLSAGVYALEDDLNPDFYAVEAYAAEDSAEREQDKMEAYANQILHEKYKKISLGMGWIALQNDLVPTADTISLPPEVSKHFYEAAKLFQDYPPLRMVFAEATAELIRATEGDERKIAIINQRWVGNETLDDVGECFGITRERVRQLELDLRQNFNENRSFYDAVLAKIERFIGHATRLETLRDRFPNLTEQAVPFDTTYGKLFTAVDGAWVVRDGWVFSPSFEDDFQQLLETEKDEFGVVFKHDIIAKAGINERLLNEYLTRELGQKVITIKDHLIVDAGSHNSRAVALLSFFGDPMTMKEIQNHLGTMNMRSARNQYASDPRLIKVSGDQWALASWGIPEFRTIVDWIAEQVDEEAAISAEAGEEPQGVSLAFLISQADRLRITEGSIRAYAASDGLQLVNGYVRRSESDNATVIGGPISESNGLYFRDGQWHLLLTLSKDHIRGSGFGAPRGIANHFGLRVGNKIELTSPLGPVQVGTNRLRNLNVSSIRRFLDELGSQAGDRVWLKFGDDRTFNVTAAPPLQPHLAGLARVYNLIGLDIDTDEMQELISYAATSKEVCNLRLTAPINQALGLDPQTPRRRTVALLRHRNQEELANAIQTL</sequence>
<organism evidence="5 6">
    <name type="scientific">Corynebacterium casei LMG S-19264</name>
    <dbReference type="NCBI Taxonomy" id="1285583"/>
    <lineage>
        <taxon>Bacteria</taxon>
        <taxon>Bacillati</taxon>
        <taxon>Actinomycetota</taxon>
        <taxon>Actinomycetes</taxon>
        <taxon>Mycobacteriales</taxon>
        <taxon>Corynebacteriaceae</taxon>
        <taxon>Corynebacterium</taxon>
    </lineage>
</organism>
<evidence type="ECO:0000313" key="6">
    <source>
        <dbReference type="Proteomes" id="UP000019226"/>
    </source>
</evidence>
<dbReference type="InterPro" id="IPR036397">
    <property type="entry name" value="RNaseH_sf"/>
</dbReference>
<keyword evidence="3" id="KW-0269">Exonuclease</keyword>
<evidence type="ECO:0000313" key="5">
    <source>
        <dbReference type="EMBL" id="AHI19603.1"/>
    </source>
</evidence>
<proteinExistence type="predicted"/>
<gene>
    <name evidence="5" type="ORF">CCASEI_05135</name>
</gene>
<keyword evidence="1" id="KW-0540">Nuclease</keyword>
<evidence type="ECO:0000256" key="1">
    <source>
        <dbReference type="ARBA" id="ARBA00022722"/>
    </source>
</evidence>
<keyword evidence="6" id="KW-1185">Reference proteome</keyword>
<dbReference type="SUPFAM" id="SSF88659">
    <property type="entry name" value="Sigma3 and sigma4 domains of RNA polymerase sigma factors"/>
    <property type="match status" value="1"/>
</dbReference>
<feature type="domain" description="Exonuclease" evidence="4">
    <location>
        <begin position="6"/>
        <end position="169"/>
    </location>
</feature>
<dbReference type="Proteomes" id="UP000019226">
    <property type="component" value="Chromosome"/>
</dbReference>
<dbReference type="SUPFAM" id="SSF52113">
    <property type="entry name" value="BRCT domain"/>
    <property type="match status" value="1"/>
</dbReference>
<dbReference type="InterPro" id="IPR013520">
    <property type="entry name" value="Ribonucl_H"/>
</dbReference>
<dbReference type="Pfam" id="PF00929">
    <property type="entry name" value="RNase_T"/>
    <property type="match status" value="1"/>
</dbReference>
<dbReference type="InterPro" id="IPR036420">
    <property type="entry name" value="BRCT_dom_sf"/>
</dbReference>
<evidence type="ECO:0000256" key="3">
    <source>
        <dbReference type="ARBA" id="ARBA00022839"/>
    </source>
</evidence>
<dbReference type="Gene3D" id="3.30.420.10">
    <property type="entry name" value="Ribonuclease H-like superfamily/Ribonuclease H"/>
    <property type="match status" value="1"/>
</dbReference>
<dbReference type="CDD" id="cd06127">
    <property type="entry name" value="DEDDh"/>
    <property type="match status" value="1"/>
</dbReference>
<dbReference type="Gene3D" id="1.10.10.10">
    <property type="entry name" value="Winged helix-like DNA-binding domain superfamily/Winged helix DNA-binding domain"/>
    <property type="match status" value="1"/>
</dbReference>
<protein>
    <submittedName>
        <fullName evidence="5">DNA polymerase III subunit</fullName>
    </submittedName>
</protein>
<dbReference type="InterPro" id="IPR013324">
    <property type="entry name" value="RNA_pol_sigma_r3/r4-like"/>
</dbReference>
<dbReference type="InterPro" id="IPR007630">
    <property type="entry name" value="RNA_pol_sigma70_r4"/>
</dbReference>